<feature type="signal peptide" evidence="2">
    <location>
        <begin position="1"/>
        <end position="23"/>
    </location>
</feature>
<dbReference type="PANTHER" id="PTHR30024:SF42">
    <property type="entry name" value="ALIPHATIC SULFONATES-BINDING PROTEIN-RELATED"/>
    <property type="match status" value="1"/>
</dbReference>
<accession>A0A0K1JRU6</accession>
<dbReference type="PANTHER" id="PTHR30024">
    <property type="entry name" value="ALIPHATIC SULFONATES-BINDING PROTEIN-RELATED"/>
    <property type="match status" value="1"/>
</dbReference>
<keyword evidence="2" id="KW-0732">Signal</keyword>
<feature type="compositionally biased region" description="Polar residues" evidence="1">
    <location>
        <begin position="45"/>
        <end position="55"/>
    </location>
</feature>
<protein>
    <recommendedName>
        <fullName evidence="3">SsuA/THI5-like domain-containing protein</fullName>
    </recommendedName>
</protein>
<dbReference type="EMBL" id="KR057862">
    <property type="protein sequence ID" value="AKU19442.1"/>
    <property type="molecule type" value="Genomic_DNA"/>
</dbReference>
<dbReference type="Gene3D" id="3.40.190.10">
    <property type="entry name" value="Periplasmic binding protein-like II"/>
    <property type="match status" value="2"/>
</dbReference>
<feature type="domain" description="SsuA/THI5-like" evidence="3">
    <location>
        <begin position="80"/>
        <end position="266"/>
    </location>
</feature>
<evidence type="ECO:0000313" key="4">
    <source>
        <dbReference type="EMBL" id="AKU19442.1"/>
    </source>
</evidence>
<proteinExistence type="predicted"/>
<dbReference type="AlphaFoldDB" id="A0A0K1JRU6"/>
<reference evidence="4" key="1">
    <citation type="journal article" date="2015" name="Biotechnol. Lett.">
        <title>Isolation and characterization of an interactive culture of two Paenibacillus species with moderately thermophilic desulfurization ability.</title>
        <authorList>
            <person name="Wang J."/>
            <person name="Davaadelger B."/>
            <person name="Salazar J.K."/>
            <person name="Butler R.R.III."/>
            <person name="Pombert J.F."/>
            <person name="Kilbane J.J."/>
            <person name="Stark B.C."/>
        </authorList>
    </citation>
    <scope>NUCLEOTIDE SEQUENCE</scope>
    <source>
        <strain evidence="4">32O-Y</strain>
    </source>
</reference>
<feature type="chain" id="PRO_5005462264" description="SsuA/THI5-like domain-containing protein" evidence="2">
    <location>
        <begin position="24"/>
        <end position="348"/>
    </location>
</feature>
<feature type="region of interest" description="Disordered" evidence="1">
    <location>
        <begin position="33"/>
        <end position="55"/>
    </location>
</feature>
<dbReference type="InterPro" id="IPR015168">
    <property type="entry name" value="SsuA/THI5"/>
</dbReference>
<evidence type="ECO:0000256" key="1">
    <source>
        <dbReference type="SAM" id="MobiDB-lite"/>
    </source>
</evidence>
<organism evidence="4">
    <name type="scientific">Paenibacillus sp. 32O-Y</name>
    <dbReference type="NCBI Taxonomy" id="1695219"/>
    <lineage>
        <taxon>Bacteria</taxon>
        <taxon>Bacillati</taxon>
        <taxon>Bacillota</taxon>
        <taxon>Bacilli</taxon>
        <taxon>Bacillales</taxon>
        <taxon>Paenibacillaceae</taxon>
        <taxon>Paenibacillus</taxon>
    </lineage>
</organism>
<evidence type="ECO:0000256" key="2">
    <source>
        <dbReference type="SAM" id="SignalP"/>
    </source>
</evidence>
<evidence type="ECO:0000259" key="3">
    <source>
        <dbReference type="Pfam" id="PF09084"/>
    </source>
</evidence>
<dbReference type="SUPFAM" id="SSF53850">
    <property type="entry name" value="Periplasmic binding protein-like II"/>
    <property type="match status" value="1"/>
</dbReference>
<dbReference type="Pfam" id="PF09084">
    <property type="entry name" value="NMT1"/>
    <property type="match status" value="1"/>
</dbReference>
<name>A0A0K1JRU6_9BACL</name>
<sequence>MKMKPFRKQWTFTLLLTAVFAFALVGCGTSGTKAPEAPEAGGTSGQASTKESGTSLEPTLRIGYISPNNKGTITGVEGWAQKKGYLESELKKHGVTEITIKSFPNGPNLNEALASGALDVGIYGDTPAINARSVGLKTKLINISQSGMNAWLVAKKDGPQTVEDLKGKKIATADGSYVSRYVRGLLLEKGLDKDIKVVHLLPADAEAALARGDIEAYAYPTGFGPLVISKGYKAIDEAKNHPDLRGSSVSVVSEDYLSRNPEFVKVWNGIRQRAAKEVQSNAEEFYQLYAESSGYPVDVVKASFDIGEWPVEDLPEDGLKLLEGTKKYLFDNGIIKKDFDLQDWIYKP</sequence>
<dbReference type="PROSITE" id="PS51257">
    <property type="entry name" value="PROKAR_LIPOPROTEIN"/>
    <property type="match status" value="1"/>
</dbReference>